<keyword evidence="3" id="KW-1185">Reference proteome</keyword>
<feature type="transmembrane region" description="Helical" evidence="1">
    <location>
        <begin position="31"/>
        <end position="53"/>
    </location>
</feature>
<comment type="caution">
    <text evidence="2">The sequence shown here is derived from an EMBL/GenBank/DDBJ whole genome shotgun (WGS) entry which is preliminary data.</text>
</comment>
<protein>
    <submittedName>
        <fullName evidence="2">Uncharacterized protein</fullName>
    </submittedName>
</protein>
<evidence type="ECO:0000256" key="1">
    <source>
        <dbReference type="SAM" id="Phobius"/>
    </source>
</evidence>
<proteinExistence type="predicted"/>
<dbReference type="EMBL" id="BAAAZR010000010">
    <property type="protein sequence ID" value="GAA3818413.1"/>
    <property type="molecule type" value="Genomic_DNA"/>
</dbReference>
<evidence type="ECO:0000313" key="2">
    <source>
        <dbReference type="EMBL" id="GAA3818413.1"/>
    </source>
</evidence>
<reference evidence="3" key="1">
    <citation type="journal article" date="2019" name="Int. J. Syst. Evol. Microbiol.">
        <title>The Global Catalogue of Microorganisms (GCM) 10K type strain sequencing project: providing services to taxonomists for standard genome sequencing and annotation.</title>
        <authorList>
            <consortium name="The Broad Institute Genomics Platform"/>
            <consortium name="The Broad Institute Genome Sequencing Center for Infectious Disease"/>
            <person name="Wu L."/>
            <person name="Ma J."/>
        </authorList>
    </citation>
    <scope>NUCLEOTIDE SEQUENCE [LARGE SCALE GENOMIC DNA]</scope>
    <source>
        <strain evidence="3">JCM 16908</strain>
    </source>
</reference>
<name>A0ABP7IH96_9ACTN</name>
<organism evidence="2 3">
    <name type="scientific">Sphaerisporangium flaviroseum</name>
    <dbReference type="NCBI Taxonomy" id="509199"/>
    <lineage>
        <taxon>Bacteria</taxon>
        <taxon>Bacillati</taxon>
        <taxon>Actinomycetota</taxon>
        <taxon>Actinomycetes</taxon>
        <taxon>Streptosporangiales</taxon>
        <taxon>Streptosporangiaceae</taxon>
        <taxon>Sphaerisporangium</taxon>
    </lineage>
</organism>
<sequence>MIGYHRVEDAPTARPAATGYECKVANRTMRVMFLLTVIIVVAGLVYFLTVGLLGR</sequence>
<dbReference type="RefSeq" id="WP_344943065.1">
    <property type="nucleotide sequence ID" value="NZ_BAAAZR010000010.1"/>
</dbReference>
<keyword evidence="1" id="KW-1133">Transmembrane helix</keyword>
<keyword evidence="1" id="KW-0472">Membrane</keyword>
<gene>
    <name evidence="2" type="ORF">GCM10022226_43700</name>
</gene>
<dbReference type="Proteomes" id="UP001500888">
    <property type="component" value="Unassembled WGS sequence"/>
</dbReference>
<evidence type="ECO:0000313" key="3">
    <source>
        <dbReference type="Proteomes" id="UP001500888"/>
    </source>
</evidence>
<keyword evidence="1" id="KW-0812">Transmembrane</keyword>
<accession>A0ABP7IH96</accession>